<dbReference type="STRING" id="314265.R2601_18363"/>
<dbReference type="Gene3D" id="3.40.30.10">
    <property type="entry name" value="Glutaredoxin"/>
    <property type="match status" value="1"/>
</dbReference>
<gene>
    <name evidence="3" type="ORF">R2601_18363</name>
</gene>
<evidence type="ECO:0000256" key="1">
    <source>
        <dbReference type="SAM" id="SignalP"/>
    </source>
</evidence>
<dbReference type="HOGENOM" id="CLU_120998_0_0_5"/>
<dbReference type="SUPFAM" id="SSF52833">
    <property type="entry name" value="Thioredoxin-like"/>
    <property type="match status" value="1"/>
</dbReference>
<dbReference type="EMBL" id="AATQ01000063">
    <property type="protein sequence ID" value="EAU43858.1"/>
    <property type="molecule type" value="Genomic_DNA"/>
</dbReference>
<feature type="signal peptide" evidence="1">
    <location>
        <begin position="1"/>
        <end position="19"/>
    </location>
</feature>
<evidence type="ECO:0000313" key="4">
    <source>
        <dbReference type="Proteomes" id="UP000006230"/>
    </source>
</evidence>
<keyword evidence="4" id="KW-1185">Reference proteome</keyword>
<name>Q0FI49_SALBH</name>
<feature type="chain" id="PRO_5004171704" evidence="1">
    <location>
        <begin position="20"/>
        <end position="194"/>
    </location>
</feature>
<feature type="domain" description="Thioredoxin-like fold" evidence="2">
    <location>
        <begin position="50"/>
        <end position="133"/>
    </location>
</feature>
<dbReference type="CDD" id="cd02951">
    <property type="entry name" value="SoxW"/>
    <property type="match status" value="1"/>
</dbReference>
<accession>Q0FI49</accession>
<dbReference type="RefSeq" id="WP_007797722.1">
    <property type="nucleotide sequence ID" value="NZ_DS022276.1"/>
</dbReference>
<dbReference type="eggNOG" id="COG2143">
    <property type="taxonomic scope" value="Bacteria"/>
</dbReference>
<comment type="caution">
    <text evidence="3">The sequence shown here is derived from an EMBL/GenBank/DDBJ whole genome shotgun (WGS) entry which is preliminary data.</text>
</comment>
<reference evidence="3 4" key="1">
    <citation type="journal article" date="2010" name="J. Bacteriol.">
        <title>Genome sequences of Pelagibaca bermudensis HTCC2601T and Maritimibacter alkaliphilus HTCC2654T, the type strains of two marine Roseobacter genera.</title>
        <authorList>
            <person name="Thrash J.C."/>
            <person name="Cho J.C."/>
            <person name="Ferriera S."/>
            <person name="Johnson J."/>
            <person name="Vergin K.L."/>
            <person name="Giovannoni S.J."/>
        </authorList>
    </citation>
    <scope>NUCLEOTIDE SEQUENCE [LARGE SCALE GENOMIC DNA]</scope>
    <source>
        <strain evidence="4">DSM 26914 / JCM 13377 / KCTC 12554 / HTCC2601</strain>
    </source>
</reference>
<dbReference type="Proteomes" id="UP000006230">
    <property type="component" value="Unassembled WGS sequence"/>
</dbReference>
<evidence type="ECO:0000313" key="3">
    <source>
        <dbReference type="EMBL" id="EAU43858.1"/>
    </source>
</evidence>
<dbReference type="InterPro" id="IPR012336">
    <property type="entry name" value="Thioredoxin-like_fold"/>
</dbReference>
<keyword evidence="1" id="KW-0732">Signal</keyword>
<dbReference type="OrthoDB" id="9811036at2"/>
<dbReference type="Pfam" id="PF13098">
    <property type="entry name" value="Thioredoxin_2"/>
    <property type="match status" value="1"/>
</dbReference>
<sequence length="194" mass="22175">MKAWIGAAFAAALALPVWAEVAPMGDDGLYKEPWMRDTFKDLREDLAEANDEGRRLVLFVEQRGCIYCHKMHEEVFSLPDVAAFIEENFFVVQINLHGDTEITDFDGESLSEKDAARKWRVLFTPNIIFLPEEVSEDSTAIEAAVAVMPGAFAKGTTLDMFTWVAEKRYELDNGEDFQRYHARRIQERDNGKFD</sequence>
<dbReference type="InterPro" id="IPR036249">
    <property type="entry name" value="Thioredoxin-like_sf"/>
</dbReference>
<organism evidence="3 4">
    <name type="scientific">Salipiger bermudensis (strain DSM 26914 / JCM 13377 / KCTC 12554 / HTCC2601)</name>
    <name type="common">Pelagibaca bermudensis</name>
    <dbReference type="NCBI Taxonomy" id="314265"/>
    <lineage>
        <taxon>Bacteria</taxon>
        <taxon>Pseudomonadati</taxon>
        <taxon>Pseudomonadota</taxon>
        <taxon>Alphaproteobacteria</taxon>
        <taxon>Rhodobacterales</taxon>
        <taxon>Roseobacteraceae</taxon>
        <taxon>Salipiger</taxon>
    </lineage>
</organism>
<evidence type="ECO:0000259" key="2">
    <source>
        <dbReference type="Pfam" id="PF13098"/>
    </source>
</evidence>
<dbReference type="InterPro" id="IPR041737">
    <property type="entry name" value="SoxW"/>
</dbReference>
<dbReference type="AlphaFoldDB" id="Q0FI49"/>
<protein>
    <submittedName>
        <fullName evidence="3">Thioredoxin SoxW</fullName>
    </submittedName>
</protein>
<proteinExistence type="predicted"/>